<feature type="region of interest" description="Disordered" evidence="1">
    <location>
        <begin position="46"/>
        <end position="110"/>
    </location>
</feature>
<sequence length="191" mass="21219">MCIIGLSILMELPGRPPAVTAVASVIVPSILLLFLGMRQVCAHRDHPDRRTSCRSTKADPEENEEIPSDEEEAGGPAMQENPDHQDQEDDDEDWDDEALEETALEAFSTPLDCPEALDEYQLFTDALLGECPQYLPHCPAPRDPHPLLPPHRCPEPGPHLVSLPDRNAQQRPEEAAAGDLHLVRAEEERSR</sequence>
<keyword evidence="2" id="KW-0812">Transmembrane</keyword>
<dbReference type="EMBL" id="WNYA01106976">
    <property type="protein sequence ID" value="KAG8534437.1"/>
    <property type="molecule type" value="Genomic_DNA"/>
</dbReference>
<gene>
    <name evidence="3" type="ORF">GDO81_019537</name>
</gene>
<proteinExistence type="predicted"/>
<protein>
    <submittedName>
        <fullName evidence="3">Uncharacterized protein</fullName>
    </submittedName>
</protein>
<evidence type="ECO:0000256" key="2">
    <source>
        <dbReference type="SAM" id="Phobius"/>
    </source>
</evidence>
<evidence type="ECO:0000256" key="1">
    <source>
        <dbReference type="SAM" id="MobiDB-lite"/>
    </source>
</evidence>
<keyword evidence="2" id="KW-0472">Membrane</keyword>
<accession>A0AAV6YGS3</accession>
<feature type="transmembrane region" description="Helical" evidence="2">
    <location>
        <begin position="18"/>
        <end position="37"/>
    </location>
</feature>
<dbReference type="AlphaFoldDB" id="A0AAV6YGS3"/>
<dbReference type="Proteomes" id="UP000824782">
    <property type="component" value="Unassembled WGS sequence"/>
</dbReference>
<feature type="compositionally biased region" description="Basic and acidic residues" evidence="1">
    <location>
        <begin position="46"/>
        <end position="60"/>
    </location>
</feature>
<keyword evidence="4" id="KW-1185">Reference proteome</keyword>
<evidence type="ECO:0000313" key="3">
    <source>
        <dbReference type="EMBL" id="KAG8534437.1"/>
    </source>
</evidence>
<reference evidence="3" key="1">
    <citation type="thesis" date="2020" institute="ProQuest LLC" country="789 East Eisenhower Parkway, Ann Arbor, MI, USA">
        <title>Comparative Genomics and Chromosome Evolution.</title>
        <authorList>
            <person name="Mudd A.B."/>
        </authorList>
    </citation>
    <scope>NUCLEOTIDE SEQUENCE</scope>
    <source>
        <strain evidence="3">237g6f4</strain>
        <tissue evidence="3">Blood</tissue>
    </source>
</reference>
<feature type="region of interest" description="Disordered" evidence="1">
    <location>
        <begin position="138"/>
        <end position="191"/>
    </location>
</feature>
<organism evidence="3 4">
    <name type="scientific">Engystomops pustulosus</name>
    <name type="common">Tungara frog</name>
    <name type="synonym">Physalaemus pustulosus</name>
    <dbReference type="NCBI Taxonomy" id="76066"/>
    <lineage>
        <taxon>Eukaryota</taxon>
        <taxon>Metazoa</taxon>
        <taxon>Chordata</taxon>
        <taxon>Craniata</taxon>
        <taxon>Vertebrata</taxon>
        <taxon>Euteleostomi</taxon>
        <taxon>Amphibia</taxon>
        <taxon>Batrachia</taxon>
        <taxon>Anura</taxon>
        <taxon>Neobatrachia</taxon>
        <taxon>Hyloidea</taxon>
        <taxon>Leptodactylidae</taxon>
        <taxon>Leiuperinae</taxon>
        <taxon>Engystomops</taxon>
    </lineage>
</organism>
<comment type="caution">
    <text evidence="3">The sequence shown here is derived from an EMBL/GenBank/DDBJ whole genome shotgun (WGS) entry which is preliminary data.</text>
</comment>
<evidence type="ECO:0000313" key="4">
    <source>
        <dbReference type="Proteomes" id="UP000824782"/>
    </source>
</evidence>
<feature type="compositionally biased region" description="Basic and acidic residues" evidence="1">
    <location>
        <begin position="181"/>
        <end position="191"/>
    </location>
</feature>
<feature type="compositionally biased region" description="Acidic residues" evidence="1">
    <location>
        <begin position="61"/>
        <end position="73"/>
    </location>
</feature>
<feature type="compositionally biased region" description="Acidic residues" evidence="1">
    <location>
        <begin position="86"/>
        <end position="103"/>
    </location>
</feature>
<feature type="compositionally biased region" description="Pro residues" evidence="1">
    <location>
        <begin position="146"/>
        <end position="157"/>
    </location>
</feature>
<name>A0AAV6YGS3_ENGPU</name>
<keyword evidence="2" id="KW-1133">Transmembrane helix</keyword>